<dbReference type="InterPro" id="IPR012677">
    <property type="entry name" value="Nucleotide-bd_a/b_plait_sf"/>
</dbReference>
<dbReference type="Gene3D" id="3.60.10.10">
    <property type="entry name" value="Endonuclease/exonuclease/phosphatase"/>
    <property type="match status" value="1"/>
</dbReference>
<evidence type="ECO:0000256" key="1">
    <source>
        <dbReference type="PROSITE-ProRule" id="PRU00176"/>
    </source>
</evidence>
<sequence length="1204" mass="136863">MGDYHTKEDDVQKISTSIYVTNFPEQFKARDLWRICSQYGTVIDAFIPNKRSKSGYRFGFVCFIRIKEVDILVNNLYTIWAVKIGHESHSAVKDNKPALVLDDSCILQKDLSLSVVGWIPDFNDCKEDLTDSDDESLCNKDKEIENKETSEVDSDVDVILKTIFEQGEQGEINLSVTKEKSKVDLEEGHFDDPFNIYELLNKKHPATGEKNQSEGEPKYPPGFTPRDVSEVNSNMEYNSIGKDNESTQKRQDKVNESAVKKKVSKINSKEDVGASVSLGHFKSVGIPKSGGFILQLMEDLVNVGQTMGYKMNGFINNIEEIETKMEQVDLFNIKSCWGNFAFDYVVSPSVGNSGGILCVWDPTMFHKEHSTVSDYFIAIMGKWAPNDKKLLIILVYAPQELAEKKMLRQYLNHIINRWKGDVIVMGDFNEVRIQEERFGSIFNAQRVAAFNSFISLGGLVEVSSGGYLFTWSHKSASKMSKLDCFLISEGLMRSCPNIYAITLDRYLSDHRPIVLREISFDYGPTLFCFYHYWFEIDGFDSFVAATWKNIDTFDLNPMLRLLKKLKHFKGEIRLWVKDKNDKNKNHKKRLKNMLTGIDSSLDKGDVSSDILEERLNIMHKLSDLENMVSLELAQKAKIKWSIEGDENSKFFHGIYGVSMPALTKDHKGMKLNTSSKDEVPPKSKNDMPLRDKMDDLNITMEEYIRLEEEKAQKRGKVFNWELLSMLSSKTLSREPTVSSLNDEIDFRVSFDDSDDEDYTPTVSYLDDLDFFKEFENEFPAIVYDDALTSKPDLLTEPILSPQHIDEFDLNDETSLSEYGKEEQNILYFNDLFPLNIIHPDDLNSEKDNDNNEIDIIQSSEGNEIIQGSNALSETSHDKINKTFRTRSFVMNLKAKDVSIYEYAISTLRTEGLNFYNICAILADFADMAPLPPRDQRHIWLCYQVEEYTKEIVHDFDQRLETIFGGARRRLSWRQFILALGLHTGEEMESLGFARHAEGMKSSARLSEGHFIRRLAHHFGLVSDDGLRGLSIVARELPLNDMGELVKLNIYMDLGDDWACVAPGPKRHQAAAAGAPKAAEDAPVIIEGDQAVPAPVQAPQQPPPPPLAAARTMPQRLGRLEEEVQGLRRDVRSLRGLVKRSMTDQGRFSTWMISAQLMDASGLTYQEFDGTFRGSSPAAFQRRTRQRTGEASTSAAQQDPQQPDP</sequence>
<evidence type="ECO:0000259" key="3">
    <source>
        <dbReference type="PROSITE" id="PS50102"/>
    </source>
</evidence>
<evidence type="ECO:0000256" key="2">
    <source>
        <dbReference type="SAM" id="MobiDB-lite"/>
    </source>
</evidence>
<dbReference type="InterPro" id="IPR000504">
    <property type="entry name" value="RRM_dom"/>
</dbReference>
<gene>
    <name evidence="4" type="ORF">Tco_0988959</name>
</gene>
<dbReference type="PANTHER" id="PTHR33710">
    <property type="entry name" value="BNAC02G09200D PROTEIN"/>
    <property type="match status" value="1"/>
</dbReference>
<evidence type="ECO:0000313" key="4">
    <source>
        <dbReference type="EMBL" id="GJT53905.1"/>
    </source>
</evidence>
<feature type="region of interest" description="Disordered" evidence="2">
    <location>
        <begin position="206"/>
        <end position="260"/>
    </location>
</feature>
<feature type="region of interest" description="Disordered" evidence="2">
    <location>
        <begin position="670"/>
        <end position="690"/>
    </location>
</feature>
<dbReference type="Proteomes" id="UP001151760">
    <property type="component" value="Unassembled WGS sequence"/>
</dbReference>
<dbReference type="SMART" id="SM00360">
    <property type="entry name" value="RRM"/>
    <property type="match status" value="1"/>
</dbReference>
<dbReference type="InterPro" id="IPR036691">
    <property type="entry name" value="Endo/exonu/phosph_ase_sf"/>
</dbReference>
<feature type="region of interest" description="Disordered" evidence="2">
    <location>
        <begin position="1169"/>
        <end position="1204"/>
    </location>
</feature>
<keyword evidence="1" id="KW-0694">RNA-binding</keyword>
<keyword evidence="4" id="KW-0695">RNA-directed DNA polymerase</keyword>
<feature type="compositionally biased region" description="Basic and acidic residues" evidence="2">
    <location>
        <begin position="675"/>
        <end position="690"/>
    </location>
</feature>
<comment type="caution">
    <text evidence="4">The sequence shown here is derived from an EMBL/GenBank/DDBJ whole genome shotgun (WGS) entry which is preliminary data.</text>
</comment>
<feature type="domain" description="RRM" evidence="3">
    <location>
        <begin position="16"/>
        <end position="76"/>
    </location>
</feature>
<evidence type="ECO:0000313" key="5">
    <source>
        <dbReference type="Proteomes" id="UP001151760"/>
    </source>
</evidence>
<reference evidence="4" key="2">
    <citation type="submission" date="2022-01" db="EMBL/GenBank/DDBJ databases">
        <authorList>
            <person name="Yamashiro T."/>
            <person name="Shiraishi A."/>
            <person name="Satake H."/>
            <person name="Nakayama K."/>
        </authorList>
    </citation>
    <scope>NUCLEOTIDE SEQUENCE</scope>
</reference>
<proteinExistence type="predicted"/>
<dbReference type="SUPFAM" id="SSF54928">
    <property type="entry name" value="RNA-binding domain, RBD"/>
    <property type="match status" value="1"/>
</dbReference>
<feature type="compositionally biased region" description="Basic and acidic residues" evidence="2">
    <location>
        <begin position="242"/>
        <end position="259"/>
    </location>
</feature>
<dbReference type="InterPro" id="IPR035979">
    <property type="entry name" value="RBD_domain_sf"/>
</dbReference>
<keyword evidence="5" id="KW-1185">Reference proteome</keyword>
<keyword evidence="4" id="KW-0808">Transferase</keyword>
<dbReference type="EMBL" id="BQNB010016627">
    <property type="protein sequence ID" value="GJT53905.1"/>
    <property type="molecule type" value="Genomic_DNA"/>
</dbReference>
<dbReference type="PROSITE" id="PS50102">
    <property type="entry name" value="RRM"/>
    <property type="match status" value="1"/>
</dbReference>
<keyword evidence="4" id="KW-0548">Nucleotidyltransferase</keyword>
<reference evidence="4" key="1">
    <citation type="journal article" date="2022" name="Int. J. Mol. Sci.">
        <title>Draft Genome of Tanacetum Coccineum: Genomic Comparison of Closely Related Tanacetum-Family Plants.</title>
        <authorList>
            <person name="Yamashiro T."/>
            <person name="Shiraishi A."/>
            <person name="Nakayama K."/>
            <person name="Satake H."/>
        </authorList>
    </citation>
    <scope>NUCLEOTIDE SEQUENCE</scope>
</reference>
<dbReference type="Pfam" id="PF14529">
    <property type="entry name" value="Exo_endo_phos_2"/>
    <property type="match status" value="1"/>
</dbReference>
<dbReference type="PANTHER" id="PTHR33710:SF64">
    <property type="entry name" value="ENDONUCLEASE_EXONUCLEASE_PHOSPHATASE DOMAIN-CONTAINING PROTEIN"/>
    <property type="match status" value="1"/>
</dbReference>
<organism evidence="4 5">
    <name type="scientific">Tanacetum coccineum</name>
    <dbReference type="NCBI Taxonomy" id="301880"/>
    <lineage>
        <taxon>Eukaryota</taxon>
        <taxon>Viridiplantae</taxon>
        <taxon>Streptophyta</taxon>
        <taxon>Embryophyta</taxon>
        <taxon>Tracheophyta</taxon>
        <taxon>Spermatophyta</taxon>
        <taxon>Magnoliopsida</taxon>
        <taxon>eudicotyledons</taxon>
        <taxon>Gunneridae</taxon>
        <taxon>Pentapetalae</taxon>
        <taxon>asterids</taxon>
        <taxon>campanulids</taxon>
        <taxon>Asterales</taxon>
        <taxon>Asteraceae</taxon>
        <taxon>Asteroideae</taxon>
        <taxon>Anthemideae</taxon>
        <taxon>Anthemidinae</taxon>
        <taxon>Tanacetum</taxon>
    </lineage>
</organism>
<dbReference type="GO" id="GO:0003964">
    <property type="term" value="F:RNA-directed DNA polymerase activity"/>
    <property type="evidence" value="ECO:0007669"/>
    <property type="project" value="UniProtKB-KW"/>
</dbReference>
<dbReference type="Gene3D" id="3.30.70.330">
    <property type="match status" value="1"/>
</dbReference>
<name>A0ABQ5ESE5_9ASTR</name>
<dbReference type="Pfam" id="PF00076">
    <property type="entry name" value="RRM_1"/>
    <property type="match status" value="1"/>
</dbReference>
<dbReference type="SUPFAM" id="SSF56219">
    <property type="entry name" value="DNase I-like"/>
    <property type="match status" value="1"/>
</dbReference>
<protein>
    <submittedName>
        <fullName evidence="4">RNA-directed DNA polymerase, eukaryota</fullName>
    </submittedName>
</protein>
<dbReference type="CDD" id="cd00590">
    <property type="entry name" value="RRM_SF"/>
    <property type="match status" value="1"/>
</dbReference>
<accession>A0ABQ5ESE5</accession>
<dbReference type="InterPro" id="IPR005135">
    <property type="entry name" value="Endo/exonuclease/phosphatase"/>
</dbReference>